<evidence type="ECO:0000313" key="10">
    <source>
        <dbReference type="Proteomes" id="UP000243750"/>
    </source>
</evidence>
<keyword evidence="5" id="KW-0998">Cell outer membrane</keyword>
<feature type="chain" id="PRO_5041514180" evidence="7">
    <location>
        <begin position="52"/>
        <end position="488"/>
    </location>
</feature>
<dbReference type="Pfam" id="PF02321">
    <property type="entry name" value="OEP"/>
    <property type="match status" value="2"/>
</dbReference>
<proteinExistence type="inferred from homology"/>
<dbReference type="SUPFAM" id="SSF56954">
    <property type="entry name" value="Outer membrane efflux proteins (OEP)"/>
    <property type="match status" value="1"/>
</dbReference>
<gene>
    <name evidence="8" type="ORF">CO192_19855</name>
    <name evidence="9" type="ORF">EAO82_16570</name>
</gene>
<evidence type="ECO:0000256" key="7">
    <source>
        <dbReference type="RuleBase" id="RU362097"/>
    </source>
</evidence>
<keyword evidence="7" id="KW-0472">Membrane</keyword>
<feature type="signal peptide" evidence="7">
    <location>
        <begin position="1"/>
        <end position="51"/>
    </location>
</feature>
<keyword evidence="4 7" id="KW-0564">Palmitate</keyword>
<evidence type="ECO:0000256" key="6">
    <source>
        <dbReference type="ARBA" id="ARBA00023288"/>
    </source>
</evidence>
<comment type="subcellular location">
    <subcellularLocation>
        <location evidence="7">Cell outer membrane</location>
        <topology evidence="7">Lipid-anchor</topology>
    </subcellularLocation>
</comment>
<evidence type="ECO:0000313" key="9">
    <source>
        <dbReference type="EMBL" id="QFY57837.1"/>
    </source>
</evidence>
<evidence type="ECO:0000256" key="2">
    <source>
        <dbReference type="ARBA" id="ARBA00022452"/>
    </source>
</evidence>
<dbReference type="PANTHER" id="PTHR30203:SF33">
    <property type="entry name" value="BLR4455 PROTEIN"/>
    <property type="match status" value="1"/>
</dbReference>
<dbReference type="EMBL" id="NWMT01000248">
    <property type="protein sequence ID" value="PCC97522.1"/>
    <property type="molecule type" value="Genomic_DNA"/>
</dbReference>
<dbReference type="Gene3D" id="1.20.1600.10">
    <property type="entry name" value="Outer membrane efflux proteins (OEP)"/>
    <property type="match status" value="1"/>
</dbReference>
<keyword evidence="3 7" id="KW-0812">Transmembrane</keyword>
<evidence type="ECO:0000256" key="4">
    <source>
        <dbReference type="ARBA" id="ARBA00023139"/>
    </source>
</evidence>
<dbReference type="PANTHER" id="PTHR30203">
    <property type="entry name" value="OUTER MEMBRANE CATION EFFLUX PROTEIN"/>
    <property type="match status" value="1"/>
</dbReference>
<protein>
    <submittedName>
        <fullName evidence="8 9">Transporter</fullName>
    </submittedName>
</protein>
<organism evidence="8 10">
    <name type="scientific">Halopseudomonas pelagia</name>
    <dbReference type="NCBI Taxonomy" id="553151"/>
    <lineage>
        <taxon>Bacteria</taxon>
        <taxon>Pseudomonadati</taxon>
        <taxon>Pseudomonadota</taxon>
        <taxon>Gammaproteobacteria</taxon>
        <taxon>Pseudomonadales</taxon>
        <taxon>Pseudomonadaceae</taxon>
        <taxon>Halopseudomonas</taxon>
    </lineage>
</organism>
<dbReference type="GO" id="GO:0015562">
    <property type="term" value="F:efflux transmembrane transporter activity"/>
    <property type="evidence" value="ECO:0007669"/>
    <property type="project" value="InterPro"/>
</dbReference>
<reference evidence="9 11" key="2">
    <citation type="submission" date="2018-10" db="EMBL/GenBank/DDBJ databases">
        <title>Complete genome sequence of Pseudomonas pelagia strain Kongs-67.</title>
        <authorList>
            <person name="Sinha R.K."/>
            <person name="Krishnan K."/>
        </authorList>
    </citation>
    <scope>NUCLEOTIDE SEQUENCE [LARGE SCALE GENOMIC DNA]</scope>
    <source>
        <strain evidence="9 11">Kongs-67</strain>
    </source>
</reference>
<dbReference type="EMBL" id="CP033116">
    <property type="protein sequence ID" value="QFY57837.1"/>
    <property type="molecule type" value="Genomic_DNA"/>
</dbReference>
<dbReference type="Gene3D" id="2.20.200.10">
    <property type="entry name" value="Outer membrane efflux proteins (OEP)"/>
    <property type="match status" value="1"/>
</dbReference>
<accession>A0AA91TZ69</accession>
<evidence type="ECO:0000313" key="11">
    <source>
        <dbReference type="Proteomes" id="UP000344571"/>
    </source>
</evidence>
<dbReference type="AlphaFoldDB" id="A0AA91TZ69"/>
<keyword evidence="11" id="KW-1185">Reference proteome</keyword>
<sequence length="488" mass="53093">MVTCLPTRPRILIRWWLSVLIKQRSCKTHLSLLAASLLLSACSLNSPLPQAQVTAPANWTQPAEQLEWPSADWWRNYANEPLEALILRARSGNLDLATAASRLLQADAQLRQAGAALLPQVDGSISANRNGDDSSASSSSYGAGLTTRYEVDFWGRNQSLRASSLASLQATRFDQETLAISIEAAVVTTWLQILENDQRLLLAEDSLASAVQVLELVEARYRYGAADRLELSQQQTLVAQLRAGLPTLQQRQLQLRNSLALLLGETPDTVLPASSPLTDVAIPLVAAGLPSELLERRPDIRASEARLQAANADLSAARAALFPSIQLTAQWGAQSLALGTLVSNPATSWGLAAGLVQPIFQGGQLRAQVDGSVARQEELLVDYRRTLLTALGEVDTALGAVQQAEQRYGFLLTASELAEQAFRLAEARYREGSITLQTLLDTQRTWYSSLDSLTQQRATWLLASIDLYRALGGGWQAQEQVYTADELG</sequence>
<dbReference type="Proteomes" id="UP000243750">
    <property type="component" value="Unassembled WGS sequence"/>
</dbReference>
<evidence type="ECO:0000256" key="5">
    <source>
        <dbReference type="ARBA" id="ARBA00023237"/>
    </source>
</evidence>
<reference evidence="8 10" key="1">
    <citation type="submission" date="2017-09" db="EMBL/GenBank/DDBJ databases">
        <title>Bacterial and phytoplankton interrelationship in Kongsfjorden, an Arctic fjord.</title>
        <authorList>
            <person name="Sinha R."/>
            <person name="Krishnan K."/>
        </authorList>
    </citation>
    <scope>NUCLEOTIDE SEQUENCE [LARGE SCALE GENOMIC DNA]</scope>
    <source>
        <strain evidence="8 10">58</strain>
    </source>
</reference>
<name>A0AA91TZ69_9GAMM</name>
<keyword evidence="2 7" id="KW-1134">Transmembrane beta strand</keyword>
<dbReference type="GO" id="GO:0009279">
    <property type="term" value="C:cell outer membrane"/>
    <property type="evidence" value="ECO:0007669"/>
    <property type="project" value="UniProtKB-SubCell"/>
</dbReference>
<dbReference type="NCBIfam" id="TIGR01845">
    <property type="entry name" value="outer_NodT"/>
    <property type="match status" value="1"/>
</dbReference>
<evidence type="ECO:0000313" key="8">
    <source>
        <dbReference type="EMBL" id="PCC97522.1"/>
    </source>
</evidence>
<keyword evidence="6 7" id="KW-0449">Lipoprotein</keyword>
<dbReference type="Proteomes" id="UP000344571">
    <property type="component" value="Chromosome"/>
</dbReference>
<comment type="similarity">
    <text evidence="1 7">Belongs to the outer membrane factor (OMF) (TC 1.B.17) family.</text>
</comment>
<evidence type="ECO:0000256" key="1">
    <source>
        <dbReference type="ARBA" id="ARBA00007613"/>
    </source>
</evidence>
<keyword evidence="7" id="KW-0732">Signal</keyword>
<dbReference type="InterPro" id="IPR003423">
    <property type="entry name" value="OMP_efflux"/>
</dbReference>
<dbReference type="InterPro" id="IPR010131">
    <property type="entry name" value="MdtP/NodT-like"/>
</dbReference>
<evidence type="ECO:0000256" key="3">
    <source>
        <dbReference type="ARBA" id="ARBA00022692"/>
    </source>
</evidence>